<organism evidence="2 3">
    <name type="scientific">Glossina austeni</name>
    <name type="common">Savannah tsetse fly</name>
    <dbReference type="NCBI Taxonomy" id="7395"/>
    <lineage>
        <taxon>Eukaryota</taxon>
        <taxon>Metazoa</taxon>
        <taxon>Ecdysozoa</taxon>
        <taxon>Arthropoda</taxon>
        <taxon>Hexapoda</taxon>
        <taxon>Insecta</taxon>
        <taxon>Pterygota</taxon>
        <taxon>Neoptera</taxon>
        <taxon>Endopterygota</taxon>
        <taxon>Diptera</taxon>
        <taxon>Brachycera</taxon>
        <taxon>Muscomorpha</taxon>
        <taxon>Hippoboscoidea</taxon>
        <taxon>Glossinidae</taxon>
        <taxon>Glossina</taxon>
    </lineage>
</organism>
<proteinExistence type="predicted"/>
<dbReference type="Proteomes" id="UP000078200">
    <property type="component" value="Unassembled WGS sequence"/>
</dbReference>
<evidence type="ECO:0000313" key="2">
    <source>
        <dbReference type="EnsemblMetazoa" id="GAUT033647-PA"/>
    </source>
</evidence>
<feature type="transmembrane region" description="Helical" evidence="1">
    <location>
        <begin position="20"/>
        <end position="42"/>
    </location>
</feature>
<dbReference type="VEuPathDB" id="VectorBase:GAUT033647"/>
<dbReference type="EnsemblMetazoa" id="GAUT033647-RA">
    <property type="protein sequence ID" value="GAUT033647-PA"/>
    <property type="gene ID" value="GAUT033647"/>
</dbReference>
<keyword evidence="1" id="KW-0812">Transmembrane</keyword>
<evidence type="ECO:0000256" key="1">
    <source>
        <dbReference type="SAM" id="Phobius"/>
    </source>
</evidence>
<reference evidence="2" key="1">
    <citation type="submission" date="2020-05" db="UniProtKB">
        <authorList>
            <consortium name="EnsemblMetazoa"/>
        </authorList>
    </citation>
    <scope>IDENTIFICATION</scope>
    <source>
        <strain evidence="2">TTRI</strain>
    </source>
</reference>
<accession>A0A1A9VDC1</accession>
<keyword evidence="1" id="KW-0472">Membrane</keyword>
<dbReference type="AlphaFoldDB" id="A0A1A9VDC1"/>
<sequence length="73" mass="8125">MGEKKQQTKLEPAIEYLSLLMLMLGNIFYDLVKFAAAALVTLKYPPKWPSSRSTVVGTVNATTLKCFEISRAT</sequence>
<keyword evidence="3" id="KW-1185">Reference proteome</keyword>
<name>A0A1A9VDC1_GLOAU</name>
<evidence type="ECO:0000313" key="3">
    <source>
        <dbReference type="Proteomes" id="UP000078200"/>
    </source>
</evidence>
<keyword evidence="1" id="KW-1133">Transmembrane helix</keyword>
<protein>
    <submittedName>
        <fullName evidence="2">Uncharacterized protein</fullName>
    </submittedName>
</protein>